<organism evidence="1">
    <name type="scientific">Thiothrix subterranea</name>
    <dbReference type="NCBI Taxonomy" id="2735563"/>
    <lineage>
        <taxon>Bacteria</taxon>
        <taxon>Pseudomonadati</taxon>
        <taxon>Pseudomonadota</taxon>
        <taxon>Gammaproteobacteria</taxon>
        <taxon>Thiotrichales</taxon>
        <taxon>Thiotrichaceae</taxon>
        <taxon>Thiothrix</taxon>
    </lineage>
</organism>
<dbReference type="InterPro" id="IPR011330">
    <property type="entry name" value="Glyco_hydro/deAcase_b/a-brl"/>
</dbReference>
<reference evidence="1" key="1">
    <citation type="submission" date="2023-08" db="EMBL/GenBank/DDBJ databases">
        <title>New molecular markers tilS and rpoB for phylogenetic and monitoring studies of the genus Thiothrix biodiversity.</title>
        <authorList>
            <person name="Ravin N.V."/>
            <person name="Smolyakov D."/>
            <person name="Markov N.D."/>
            <person name="Beletsky A.V."/>
            <person name="Mardanov A.V."/>
            <person name="Rudenko T.S."/>
            <person name="Grabovich M.Y."/>
        </authorList>
    </citation>
    <scope>NUCLEOTIDE SEQUENCE</scope>
    <source>
        <strain evidence="1">DNT52</strain>
    </source>
</reference>
<accession>A0AA51MQE1</accession>
<sequence>MDLIIPKYFMRSLLELHKKNITLTEISVRFKQTINGRWNFIKELSDYNNLKKIKANFFFATNKGIGLAYPAEKAKPFVKYVIKEGHQIGIHGISRDCLENIKEERNLFHALHSQECKGIRFHYLYPNDSILQKLDAAGYTYDSSLRGEGSSRIVGNLIHFPVHIMDGDVMMQNHRYQSVKLEQAITFTTERISKLIDNNVDYISILFHDRYFSDAHATWRDWYMATVEWIQSQGIATTTYEDAVLAIRKERE</sequence>
<dbReference type="RefSeq" id="WP_308872382.1">
    <property type="nucleotide sequence ID" value="NZ_CP133217.1"/>
</dbReference>
<dbReference type="EMBL" id="CP133217">
    <property type="protein sequence ID" value="WML88572.1"/>
    <property type="molecule type" value="Genomic_DNA"/>
</dbReference>
<dbReference type="SUPFAM" id="SSF88713">
    <property type="entry name" value="Glycoside hydrolase/deacetylase"/>
    <property type="match status" value="1"/>
</dbReference>
<protein>
    <submittedName>
        <fullName evidence="1">Uncharacterized protein</fullName>
    </submittedName>
</protein>
<dbReference type="Proteomes" id="UP001229862">
    <property type="component" value="Chromosome"/>
</dbReference>
<evidence type="ECO:0000313" key="1">
    <source>
        <dbReference type="EMBL" id="WML88572.1"/>
    </source>
</evidence>
<dbReference type="GO" id="GO:0005975">
    <property type="term" value="P:carbohydrate metabolic process"/>
    <property type="evidence" value="ECO:0007669"/>
    <property type="project" value="InterPro"/>
</dbReference>
<name>A0AA51MQE1_9GAMM</name>
<dbReference type="Gene3D" id="3.20.20.370">
    <property type="entry name" value="Glycoside hydrolase/deacetylase"/>
    <property type="match status" value="1"/>
</dbReference>
<gene>
    <name evidence="1" type="ORF">RCG00_09385</name>
</gene>
<dbReference type="AlphaFoldDB" id="A0AA51MQE1"/>
<proteinExistence type="predicted"/>